<keyword evidence="2" id="KW-1185">Reference proteome</keyword>
<dbReference type="Pfam" id="PF12686">
    <property type="entry name" value="DUF3800"/>
    <property type="match status" value="1"/>
</dbReference>
<dbReference type="RefSeq" id="WP_145176756.1">
    <property type="nucleotide sequence ID" value="NZ_CP036525.1"/>
</dbReference>
<gene>
    <name evidence="1" type="ORF">K227x_64270</name>
</gene>
<sequence length="259" mass="29624">MYLIYVDEAGISAKEPVTVVVGLIVDSESQWLPAKSMLADAFNARVPEELRENFLFHAKDVYSNRSHDEIWTRRERMQLMNDVLGIPRALKIPIALGRVLRSSETPLQNKVRPEEYQHIDAFHYCIERANKWVREVSAKSLAAIIAEDVGKKKEYMRRAMKATCDLPLTPEYMRLTDQERRTGQITQTNAGPIDRIIDTAHFVKKDEAPMLQLADACAFAFRRYFSEQQDGESMIKAMLGSPLNWNDYQGPASSVVFKP</sequence>
<dbReference type="OrthoDB" id="7605284at2"/>
<organism evidence="1 2">
    <name type="scientific">Rubripirellula lacrimiformis</name>
    <dbReference type="NCBI Taxonomy" id="1930273"/>
    <lineage>
        <taxon>Bacteria</taxon>
        <taxon>Pseudomonadati</taxon>
        <taxon>Planctomycetota</taxon>
        <taxon>Planctomycetia</taxon>
        <taxon>Pirellulales</taxon>
        <taxon>Pirellulaceae</taxon>
        <taxon>Rubripirellula</taxon>
    </lineage>
</organism>
<dbReference type="InterPro" id="IPR024524">
    <property type="entry name" value="DUF3800"/>
</dbReference>
<accession>A0A517NLI2</accession>
<evidence type="ECO:0000313" key="1">
    <source>
        <dbReference type="EMBL" id="QDT07997.1"/>
    </source>
</evidence>
<dbReference type="EMBL" id="CP036525">
    <property type="protein sequence ID" value="QDT07997.1"/>
    <property type="molecule type" value="Genomic_DNA"/>
</dbReference>
<dbReference type="KEGG" id="rlc:K227x_64270"/>
<proteinExistence type="predicted"/>
<dbReference type="AlphaFoldDB" id="A0A517NLI2"/>
<protein>
    <recommendedName>
        <fullName evidence="3">DUF3800 domain-containing protein</fullName>
    </recommendedName>
</protein>
<reference evidence="1 2" key="1">
    <citation type="submission" date="2019-02" db="EMBL/GenBank/DDBJ databases">
        <title>Deep-cultivation of Planctomycetes and their phenomic and genomic characterization uncovers novel biology.</title>
        <authorList>
            <person name="Wiegand S."/>
            <person name="Jogler M."/>
            <person name="Boedeker C."/>
            <person name="Pinto D."/>
            <person name="Vollmers J."/>
            <person name="Rivas-Marin E."/>
            <person name="Kohn T."/>
            <person name="Peeters S.H."/>
            <person name="Heuer A."/>
            <person name="Rast P."/>
            <person name="Oberbeckmann S."/>
            <person name="Bunk B."/>
            <person name="Jeske O."/>
            <person name="Meyerdierks A."/>
            <person name="Storesund J.E."/>
            <person name="Kallscheuer N."/>
            <person name="Luecker S."/>
            <person name="Lage O.M."/>
            <person name="Pohl T."/>
            <person name="Merkel B.J."/>
            <person name="Hornburger P."/>
            <person name="Mueller R.-W."/>
            <person name="Bruemmer F."/>
            <person name="Labrenz M."/>
            <person name="Spormann A.M."/>
            <person name="Op den Camp H."/>
            <person name="Overmann J."/>
            <person name="Amann R."/>
            <person name="Jetten M.S.M."/>
            <person name="Mascher T."/>
            <person name="Medema M.H."/>
            <person name="Devos D.P."/>
            <person name="Kaster A.-K."/>
            <person name="Ovreas L."/>
            <person name="Rohde M."/>
            <person name="Galperin M.Y."/>
            <person name="Jogler C."/>
        </authorList>
    </citation>
    <scope>NUCLEOTIDE SEQUENCE [LARGE SCALE GENOMIC DNA]</scope>
    <source>
        <strain evidence="1 2">K22_7</strain>
    </source>
</reference>
<evidence type="ECO:0008006" key="3">
    <source>
        <dbReference type="Google" id="ProtNLM"/>
    </source>
</evidence>
<evidence type="ECO:0000313" key="2">
    <source>
        <dbReference type="Proteomes" id="UP000318538"/>
    </source>
</evidence>
<dbReference type="Proteomes" id="UP000318538">
    <property type="component" value="Chromosome"/>
</dbReference>
<name>A0A517NLI2_9BACT</name>